<accession>A0AAV4PZG5</accession>
<dbReference type="EMBL" id="BPLQ01003552">
    <property type="protein sequence ID" value="GIY01271.1"/>
    <property type="molecule type" value="Genomic_DNA"/>
</dbReference>
<sequence>MVRWRVVCGEVWAHNGRIEESGTASNAQFYSLGVIPSLAPSKETWGARGPFHWALGGLSALPSTTHLKDSFTEDKYVAMKKPEGLHQIHSCNSRRLLLYTTLLSSVL</sequence>
<organism evidence="1 2">
    <name type="scientific">Caerostris darwini</name>
    <dbReference type="NCBI Taxonomy" id="1538125"/>
    <lineage>
        <taxon>Eukaryota</taxon>
        <taxon>Metazoa</taxon>
        <taxon>Ecdysozoa</taxon>
        <taxon>Arthropoda</taxon>
        <taxon>Chelicerata</taxon>
        <taxon>Arachnida</taxon>
        <taxon>Araneae</taxon>
        <taxon>Araneomorphae</taxon>
        <taxon>Entelegynae</taxon>
        <taxon>Araneoidea</taxon>
        <taxon>Araneidae</taxon>
        <taxon>Caerostris</taxon>
    </lineage>
</organism>
<protein>
    <submittedName>
        <fullName evidence="1">Uncharacterized protein</fullName>
    </submittedName>
</protein>
<dbReference type="Proteomes" id="UP001054837">
    <property type="component" value="Unassembled WGS sequence"/>
</dbReference>
<gene>
    <name evidence="1" type="primary">AVEN_164007_1</name>
    <name evidence="1" type="ORF">CDAR_213271</name>
</gene>
<keyword evidence="2" id="KW-1185">Reference proteome</keyword>
<proteinExistence type="predicted"/>
<reference evidence="1 2" key="1">
    <citation type="submission" date="2021-06" db="EMBL/GenBank/DDBJ databases">
        <title>Caerostris darwini draft genome.</title>
        <authorList>
            <person name="Kono N."/>
            <person name="Arakawa K."/>
        </authorList>
    </citation>
    <scope>NUCLEOTIDE SEQUENCE [LARGE SCALE GENOMIC DNA]</scope>
</reference>
<evidence type="ECO:0000313" key="2">
    <source>
        <dbReference type="Proteomes" id="UP001054837"/>
    </source>
</evidence>
<comment type="caution">
    <text evidence="1">The sequence shown here is derived from an EMBL/GenBank/DDBJ whole genome shotgun (WGS) entry which is preliminary data.</text>
</comment>
<dbReference type="AlphaFoldDB" id="A0AAV4PZG5"/>
<name>A0AAV4PZG5_9ARAC</name>
<evidence type="ECO:0000313" key="1">
    <source>
        <dbReference type="EMBL" id="GIY01271.1"/>
    </source>
</evidence>